<keyword evidence="8" id="KW-1185">Reference proteome</keyword>
<dbReference type="GO" id="GO:0016491">
    <property type="term" value="F:oxidoreductase activity"/>
    <property type="evidence" value="ECO:0007669"/>
    <property type="project" value="InterPro"/>
</dbReference>
<dbReference type="eggNOG" id="COG3000">
    <property type="taxonomic scope" value="Bacteria"/>
</dbReference>
<dbReference type="STRING" id="45067.Llan_2610"/>
<accession>A0A0W0V720</accession>
<dbReference type="PATRIC" id="fig|45067.4.peg.2744"/>
<dbReference type="OrthoDB" id="9770329at2"/>
<proteinExistence type="predicted"/>
<keyword evidence="3 5" id="KW-1133">Transmembrane helix</keyword>
<keyword evidence="2 5" id="KW-0812">Transmembrane</keyword>
<evidence type="ECO:0000313" key="7">
    <source>
        <dbReference type="EMBL" id="KTD15938.1"/>
    </source>
</evidence>
<keyword evidence="4 5" id="KW-0472">Membrane</keyword>
<organism evidence="7 8">
    <name type="scientific">Legionella lansingensis</name>
    <dbReference type="NCBI Taxonomy" id="45067"/>
    <lineage>
        <taxon>Bacteria</taxon>
        <taxon>Pseudomonadati</taxon>
        <taxon>Pseudomonadota</taxon>
        <taxon>Gammaproteobacteria</taxon>
        <taxon>Legionellales</taxon>
        <taxon>Legionellaceae</taxon>
        <taxon>Legionella</taxon>
    </lineage>
</organism>
<evidence type="ECO:0000256" key="1">
    <source>
        <dbReference type="ARBA" id="ARBA00004370"/>
    </source>
</evidence>
<gene>
    <name evidence="7" type="ORF">Llan_2610</name>
</gene>
<feature type="transmembrane region" description="Helical" evidence="5">
    <location>
        <begin position="6"/>
        <end position="22"/>
    </location>
</feature>
<dbReference type="Proteomes" id="UP000054869">
    <property type="component" value="Unassembled WGS sequence"/>
</dbReference>
<evidence type="ECO:0000313" key="8">
    <source>
        <dbReference type="Proteomes" id="UP000054869"/>
    </source>
</evidence>
<dbReference type="GO" id="GO:0005506">
    <property type="term" value="F:iron ion binding"/>
    <property type="evidence" value="ECO:0007669"/>
    <property type="project" value="InterPro"/>
</dbReference>
<reference evidence="7 8" key="1">
    <citation type="submission" date="2015-11" db="EMBL/GenBank/DDBJ databases">
        <title>Genomic analysis of 38 Legionella species identifies large and diverse effector repertoires.</title>
        <authorList>
            <person name="Burstein D."/>
            <person name="Amaro F."/>
            <person name="Zusman T."/>
            <person name="Lifshitz Z."/>
            <person name="Cohen O."/>
            <person name="Gilbert J.A."/>
            <person name="Pupko T."/>
            <person name="Shuman H.A."/>
            <person name="Segal G."/>
        </authorList>
    </citation>
    <scope>NUCLEOTIDE SEQUENCE [LARGE SCALE GENOMIC DNA]</scope>
    <source>
        <strain evidence="7 8">ATCC 49751</strain>
    </source>
</reference>
<dbReference type="AlphaFoldDB" id="A0A0W0V720"/>
<dbReference type="GO" id="GO:0008610">
    <property type="term" value="P:lipid biosynthetic process"/>
    <property type="evidence" value="ECO:0007669"/>
    <property type="project" value="InterPro"/>
</dbReference>
<dbReference type="InterPro" id="IPR006694">
    <property type="entry name" value="Fatty_acid_hydroxylase"/>
</dbReference>
<comment type="subcellular location">
    <subcellularLocation>
        <location evidence="1">Membrane</location>
    </subcellularLocation>
</comment>
<feature type="transmembrane region" description="Helical" evidence="5">
    <location>
        <begin position="34"/>
        <end position="52"/>
    </location>
</feature>
<dbReference type="RefSeq" id="WP_028374230.1">
    <property type="nucleotide sequence ID" value="NZ_CAAAJD010000053.1"/>
</dbReference>
<dbReference type="InterPro" id="IPR050307">
    <property type="entry name" value="Sterol_Desaturase_Related"/>
</dbReference>
<evidence type="ECO:0000259" key="6">
    <source>
        <dbReference type="Pfam" id="PF04116"/>
    </source>
</evidence>
<dbReference type="PANTHER" id="PTHR11863">
    <property type="entry name" value="STEROL DESATURASE"/>
    <property type="match status" value="1"/>
</dbReference>
<evidence type="ECO:0000256" key="4">
    <source>
        <dbReference type="ARBA" id="ARBA00023136"/>
    </source>
</evidence>
<evidence type="ECO:0000256" key="2">
    <source>
        <dbReference type="ARBA" id="ARBA00022692"/>
    </source>
</evidence>
<protein>
    <submittedName>
        <fullName evidence="7">Sterol desaturase</fullName>
    </submittedName>
</protein>
<comment type="caution">
    <text evidence="7">The sequence shown here is derived from an EMBL/GenBank/DDBJ whole genome shotgun (WGS) entry which is preliminary data.</text>
</comment>
<evidence type="ECO:0000256" key="3">
    <source>
        <dbReference type="ARBA" id="ARBA00022989"/>
    </source>
</evidence>
<name>A0A0W0V720_9GAMM</name>
<feature type="domain" description="Fatty acid hydroxylase" evidence="6">
    <location>
        <begin position="83"/>
        <end position="219"/>
    </location>
</feature>
<dbReference type="EMBL" id="LNYI01000069">
    <property type="protein sequence ID" value="KTD15938.1"/>
    <property type="molecule type" value="Genomic_DNA"/>
</dbReference>
<sequence>MTGIFIAAGFALVLFFLERMFPLRKRKRDTFSRLTVNIAVSITTFTVAFLLIRPTTSFFLGWTARTSFGLIQWFRLTGLWEALTGFFLLDLSFYYWHIANHKIPFLWRFHNAHHIDPDLDVSTGFRFHPGEVALSTVFRAIQVALIGVSAGTFVIYEVIFQIGTFFHHSNLRFPLRLERALNLIFVTPRMHGIHHSNFRRETDSNYSVVFSVWDRLHRTIGLGVSQEEIDIGVPGYAREKDNYLKQVMILPFIHQREYWKDESGHKRLSRSEEMRRRAQWLVE</sequence>
<feature type="transmembrane region" description="Helical" evidence="5">
    <location>
        <begin position="72"/>
        <end position="96"/>
    </location>
</feature>
<evidence type="ECO:0000256" key="5">
    <source>
        <dbReference type="SAM" id="Phobius"/>
    </source>
</evidence>
<dbReference type="Pfam" id="PF04116">
    <property type="entry name" value="FA_hydroxylase"/>
    <property type="match status" value="1"/>
</dbReference>
<dbReference type="GO" id="GO:0016020">
    <property type="term" value="C:membrane"/>
    <property type="evidence" value="ECO:0007669"/>
    <property type="project" value="UniProtKB-SubCell"/>
</dbReference>